<dbReference type="PANTHER" id="PTHR44215:SF1">
    <property type="entry name" value="WD REPEAT-CONTAINING PROTEIN 75"/>
    <property type="match status" value="1"/>
</dbReference>
<dbReference type="GO" id="GO:0003723">
    <property type="term" value="F:RNA binding"/>
    <property type="evidence" value="ECO:0007669"/>
    <property type="project" value="InterPro"/>
</dbReference>
<protein>
    <submittedName>
        <fullName evidence="10">WD40-repeat-containing domain protein</fullName>
    </submittedName>
</protein>
<dbReference type="GO" id="GO:2000234">
    <property type="term" value="P:positive regulation of rRNA processing"/>
    <property type="evidence" value="ECO:0007669"/>
    <property type="project" value="TreeGrafter"/>
</dbReference>
<evidence type="ECO:0000256" key="9">
    <source>
        <dbReference type="SAM" id="MobiDB-lite"/>
    </source>
</evidence>
<evidence type="ECO:0000313" key="10">
    <source>
        <dbReference type="EMBL" id="KAI1609417.1"/>
    </source>
</evidence>
<keyword evidence="3" id="KW-0698">rRNA processing</keyword>
<proteinExistence type="predicted"/>
<dbReference type="Pfam" id="PF00400">
    <property type="entry name" value="WD40"/>
    <property type="match status" value="1"/>
</dbReference>
<keyword evidence="2" id="KW-0690">Ribosome biogenesis</keyword>
<dbReference type="AlphaFoldDB" id="A0AAN6DPQ4"/>
<dbReference type="InterPro" id="IPR001680">
    <property type="entry name" value="WD40_rpt"/>
</dbReference>
<dbReference type="SUPFAM" id="SSF50978">
    <property type="entry name" value="WD40 repeat-like"/>
    <property type="match status" value="1"/>
</dbReference>
<keyword evidence="6" id="KW-0804">Transcription</keyword>
<keyword evidence="4 8" id="KW-0853">WD repeat</keyword>
<dbReference type="InterPro" id="IPR015943">
    <property type="entry name" value="WD40/YVTN_repeat-like_dom_sf"/>
</dbReference>
<dbReference type="SUPFAM" id="SSF50998">
    <property type="entry name" value="Quinoprotein alcohol dehydrogenase-like"/>
    <property type="match status" value="1"/>
</dbReference>
<feature type="compositionally biased region" description="Basic and acidic residues" evidence="9">
    <location>
        <begin position="34"/>
        <end position="45"/>
    </location>
</feature>
<accession>A0AAN6DPQ4</accession>
<dbReference type="InterPro" id="IPR036322">
    <property type="entry name" value="WD40_repeat_dom_sf"/>
</dbReference>
<evidence type="ECO:0000256" key="1">
    <source>
        <dbReference type="ARBA" id="ARBA00004604"/>
    </source>
</evidence>
<dbReference type="InterPro" id="IPR053826">
    <property type="entry name" value="WDR75"/>
</dbReference>
<evidence type="ECO:0000256" key="5">
    <source>
        <dbReference type="ARBA" id="ARBA00022737"/>
    </source>
</evidence>
<evidence type="ECO:0000256" key="7">
    <source>
        <dbReference type="ARBA" id="ARBA00023242"/>
    </source>
</evidence>
<dbReference type="PROSITE" id="PS50294">
    <property type="entry name" value="WD_REPEATS_REGION"/>
    <property type="match status" value="1"/>
</dbReference>
<organism evidence="10 11">
    <name type="scientific">Exophiala viscosa</name>
    <dbReference type="NCBI Taxonomy" id="2486360"/>
    <lineage>
        <taxon>Eukaryota</taxon>
        <taxon>Fungi</taxon>
        <taxon>Dikarya</taxon>
        <taxon>Ascomycota</taxon>
        <taxon>Pezizomycotina</taxon>
        <taxon>Eurotiomycetes</taxon>
        <taxon>Chaetothyriomycetidae</taxon>
        <taxon>Chaetothyriales</taxon>
        <taxon>Herpotrichiellaceae</taxon>
        <taxon>Exophiala</taxon>
    </lineage>
</organism>
<name>A0AAN6DPQ4_9EURO</name>
<dbReference type="Gene3D" id="2.130.10.10">
    <property type="entry name" value="YVTN repeat-like/Quinoprotein amine dehydrogenase"/>
    <property type="match status" value="2"/>
</dbReference>
<feature type="compositionally biased region" description="Basic residues" evidence="9">
    <location>
        <begin position="23"/>
        <end position="33"/>
    </location>
</feature>
<dbReference type="SMART" id="SM00320">
    <property type="entry name" value="WD40"/>
    <property type="match status" value="3"/>
</dbReference>
<dbReference type="PANTHER" id="PTHR44215">
    <property type="entry name" value="WD REPEAT-CONTAINING PROTEIN 75"/>
    <property type="match status" value="1"/>
</dbReference>
<feature type="region of interest" description="Disordered" evidence="9">
    <location>
        <begin position="125"/>
        <end position="156"/>
    </location>
</feature>
<feature type="compositionally biased region" description="Basic and acidic residues" evidence="9">
    <location>
        <begin position="100"/>
        <end position="109"/>
    </location>
</feature>
<feature type="repeat" description="WD" evidence="8">
    <location>
        <begin position="411"/>
        <end position="452"/>
    </location>
</feature>
<sequence>MSQSVKRDAGTAFEDAVNDSPHTSKRSKKRAGRKSADQDALKPDTDGTSAFPATPEKISNGESQDVLHKKSSPIQDASPKPLPAADHKKAKNSPRNTKTLMEEPGKKADNIALGKWEVTAPDNAKALVPKNKSPAKPSDSQVSKSKRQDPARTSGWSLSRAKGGIFIAQDPILTQDDQYLILPTFSEVHVYAAKTSLLVRSFQVDNKSDITSCALSTTDPKRLYVSTSRGLLSVWDWTSGKTLGKHDTKRGLYQILPVQSKDGKETVLALQENEGKGQSIVAYTVDDSQKFAENRTILRRTSRHSRIKAYAQGSILVVAAVDKLLIAQSQITADGDLDLDYTWRETTVSGTIVSFDAYINLGKSRNTRKIPILDVAVGLHNGVIAQYEDVLSNLIAKEKKSSTESVITRKLHWHRTEVNTVKWSRDRNYLISGGNETVLVIWQLDTNQKQFLPHLSTSILGLTVSAAGSAYALRLADNSVMVLPTADLLPSTNVTGLALGDIGLSSCPVILHPNMPNQLLAAVPANPVVKDLKRGQSTTFLQSYDVESHFQTNRQALTRNMTTALNVGPDGQSIQEPNVTEIAVSHDGKWLATVDEWHPPATDVDPMYLDADGPETRGADTETSLRIWTAHDGGNTWELVTRIDEPHKPGPHSVLGLAVNPVRLEMASIGSDAAIRIWSPKARHRNGVAVRNASNEQLYTWTCSRTIHCEQDSVGQSAAPTSASLTYSDDGSVLATSWSGPASSTRFVHLLDPKTGQICASQPDLIPQGTAKIAFAGRYLLCLSRTFTVFDTLTTQTIATVDLDPDFVAPQSQSPSYIAVNKFDGTVAISISRARKPGSTKLVVLRISEGEVRSLHEASFTGALKGLLAQSTLPGYLMIDDRNRVRSLKPSGMITTALRSSRSTGLENEQVSRSLDSIFGRGGGIAATNGVVDNAESGGRDETLAITAGATSSARDLDSVLSIVSSTQAPSPADLFQRVLSALAQK</sequence>
<comment type="subcellular location">
    <subcellularLocation>
        <location evidence="1">Nucleus</location>
        <location evidence="1">Nucleolus</location>
    </subcellularLocation>
</comment>
<comment type="caution">
    <text evidence="10">The sequence shown here is derived from an EMBL/GenBank/DDBJ whole genome shotgun (WGS) entry which is preliminary data.</text>
</comment>
<dbReference type="EMBL" id="MU404360">
    <property type="protein sequence ID" value="KAI1609417.1"/>
    <property type="molecule type" value="Genomic_DNA"/>
</dbReference>
<dbReference type="GO" id="GO:0045943">
    <property type="term" value="P:positive regulation of transcription by RNA polymerase I"/>
    <property type="evidence" value="ECO:0007669"/>
    <property type="project" value="InterPro"/>
</dbReference>
<dbReference type="GO" id="GO:0006364">
    <property type="term" value="P:rRNA processing"/>
    <property type="evidence" value="ECO:0007669"/>
    <property type="project" value="UniProtKB-KW"/>
</dbReference>
<keyword evidence="11" id="KW-1185">Reference proteome</keyword>
<dbReference type="PROSITE" id="PS50082">
    <property type="entry name" value="WD_REPEATS_2"/>
    <property type="match status" value="1"/>
</dbReference>
<keyword evidence="7" id="KW-0539">Nucleus</keyword>
<reference evidence="10" key="1">
    <citation type="journal article" date="2022" name="bioRxiv">
        <title>Deciphering the potential niche of two novel black yeast fungi from a biological soil crust based on their genomes, phenotypes, and melanin regulation.</title>
        <authorList>
            <consortium name="DOE Joint Genome Institute"/>
            <person name="Carr E.C."/>
            <person name="Barton Q."/>
            <person name="Grambo S."/>
            <person name="Sullivan M."/>
            <person name="Renfro C.M."/>
            <person name="Kuo A."/>
            <person name="Pangilinan J."/>
            <person name="Lipzen A."/>
            <person name="Keymanesh K."/>
            <person name="Savage E."/>
            <person name="Barry K."/>
            <person name="Grigoriev I.V."/>
            <person name="Riekhof W.R."/>
            <person name="Harris S.S."/>
        </authorList>
    </citation>
    <scope>NUCLEOTIDE SEQUENCE</scope>
    <source>
        <strain evidence="10">JF 03-4F</strain>
    </source>
</reference>
<evidence type="ECO:0000256" key="3">
    <source>
        <dbReference type="ARBA" id="ARBA00022552"/>
    </source>
</evidence>
<evidence type="ECO:0000256" key="6">
    <source>
        <dbReference type="ARBA" id="ARBA00023163"/>
    </source>
</evidence>
<evidence type="ECO:0000256" key="8">
    <source>
        <dbReference type="PROSITE-ProRule" id="PRU00221"/>
    </source>
</evidence>
<dbReference type="GO" id="GO:0032040">
    <property type="term" value="C:small-subunit processome"/>
    <property type="evidence" value="ECO:0007669"/>
    <property type="project" value="InterPro"/>
</dbReference>
<evidence type="ECO:0000256" key="2">
    <source>
        <dbReference type="ARBA" id="ARBA00022517"/>
    </source>
</evidence>
<keyword evidence="5" id="KW-0677">Repeat</keyword>
<dbReference type="InterPro" id="IPR011047">
    <property type="entry name" value="Quinoprotein_ADH-like_sf"/>
</dbReference>
<evidence type="ECO:0000256" key="4">
    <source>
        <dbReference type="ARBA" id="ARBA00022574"/>
    </source>
</evidence>
<dbReference type="Proteomes" id="UP001203852">
    <property type="component" value="Unassembled WGS sequence"/>
</dbReference>
<feature type="region of interest" description="Disordered" evidence="9">
    <location>
        <begin position="1"/>
        <end position="113"/>
    </location>
</feature>
<gene>
    <name evidence="10" type="ORF">EDD36DRAFT_445929</name>
</gene>
<evidence type="ECO:0000313" key="11">
    <source>
        <dbReference type="Proteomes" id="UP001203852"/>
    </source>
</evidence>